<evidence type="ECO:0000313" key="2">
    <source>
        <dbReference type="EMBL" id="ASJ52946.1"/>
    </source>
</evidence>
<keyword evidence="1" id="KW-0472">Membrane</keyword>
<feature type="transmembrane region" description="Helical" evidence="1">
    <location>
        <begin position="29"/>
        <end position="50"/>
    </location>
</feature>
<reference evidence="2 3" key="1">
    <citation type="submission" date="2016-11" db="EMBL/GenBank/DDBJ databases">
        <authorList>
            <person name="Jaros S."/>
            <person name="Januszkiewicz K."/>
            <person name="Wedrychowicz H."/>
        </authorList>
    </citation>
    <scope>NUCLEOTIDE SEQUENCE [LARGE SCALE GENOMIC DNA]</scope>
    <source>
        <strain evidence="2 3">NF2</strain>
    </source>
</reference>
<keyword evidence="1" id="KW-0812">Transmembrane</keyword>
<name>A0A220MD97_9BACL</name>
<dbReference type="AlphaFoldDB" id="A0A220MD97"/>
<evidence type="ECO:0000313" key="3">
    <source>
        <dbReference type="Proteomes" id="UP000197781"/>
    </source>
</evidence>
<dbReference type="KEGG" id="bfm:BP422_04895"/>
<organism evidence="2 3">
    <name type="scientific">Brevibacillus formosus</name>
    <dbReference type="NCBI Taxonomy" id="54913"/>
    <lineage>
        <taxon>Bacteria</taxon>
        <taxon>Bacillati</taxon>
        <taxon>Bacillota</taxon>
        <taxon>Bacilli</taxon>
        <taxon>Bacillales</taxon>
        <taxon>Paenibacillaceae</taxon>
        <taxon>Brevibacillus</taxon>
    </lineage>
</organism>
<accession>A0A220MD97</accession>
<keyword evidence="1" id="KW-1133">Transmembrane helix</keyword>
<evidence type="ECO:0000256" key="1">
    <source>
        <dbReference type="SAM" id="Phobius"/>
    </source>
</evidence>
<proteinExistence type="predicted"/>
<dbReference type="EMBL" id="CP018145">
    <property type="protein sequence ID" value="ASJ52946.1"/>
    <property type="molecule type" value="Genomic_DNA"/>
</dbReference>
<sequence>MAFDVAELIWSEHKERYDLKDNHAHPSGFILFICLYHFFFALIENVYVLVNFIGLQLELHSVYHFVSFCAKDVN</sequence>
<protein>
    <submittedName>
        <fullName evidence="2">Uncharacterized protein</fullName>
    </submittedName>
</protein>
<gene>
    <name evidence="2" type="ORF">BP422_04895</name>
</gene>
<dbReference type="Proteomes" id="UP000197781">
    <property type="component" value="Chromosome"/>
</dbReference>